<protein>
    <submittedName>
        <fullName evidence="2">Uncharacterized protein</fullName>
    </submittedName>
</protein>
<evidence type="ECO:0000313" key="2">
    <source>
        <dbReference type="EMBL" id="CAE21143.1"/>
    </source>
</evidence>
<gene>
    <name evidence="2" type="ordered locus">PMT_0968</name>
</gene>
<name>Q7V705_PROMM</name>
<reference evidence="2 3" key="1">
    <citation type="journal article" date="2003" name="Nature">
        <title>Genome divergence in two Prochlorococcus ecotypes reflects oceanic niche differentiation.</title>
        <authorList>
            <person name="Rocap G."/>
            <person name="Larimer F.W."/>
            <person name="Lamerdin J.E."/>
            <person name="Malfatti S."/>
            <person name="Chain P."/>
            <person name="Ahlgren N.A."/>
            <person name="Arellano A."/>
            <person name="Coleman M."/>
            <person name="Hauser L."/>
            <person name="Hess W.R."/>
            <person name="Johnson Z.I."/>
            <person name="Land M.L."/>
            <person name="Lindell D."/>
            <person name="Post A.F."/>
            <person name="Regala W."/>
            <person name="Shah M."/>
            <person name="Shaw S.L."/>
            <person name="Steglich C."/>
            <person name="Sullivan M.B."/>
            <person name="Ting C.S."/>
            <person name="Tolonen A."/>
            <person name="Webb E.A."/>
            <person name="Zinser E.R."/>
            <person name="Chisholm S.W."/>
        </authorList>
    </citation>
    <scope>NUCLEOTIDE SEQUENCE [LARGE SCALE GENOMIC DNA]</scope>
    <source>
        <strain evidence="3">MIT 9313</strain>
    </source>
</reference>
<organism evidence="2 3">
    <name type="scientific">Prochlorococcus marinus (strain MIT 9313)</name>
    <dbReference type="NCBI Taxonomy" id="74547"/>
    <lineage>
        <taxon>Bacteria</taxon>
        <taxon>Bacillati</taxon>
        <taxon>Cyanobacteriota</taxon>
        <taxon>Cyanophyceae</taxon>
        <taxon>Synechococcales</taxon>
        <taxon>Prochlorococcaceae</taxon>
        <taxon>Prochlorococcus</taxon>
    </lineage>
</organism>
<dbReference type="EMBL" id="BX548175">
    <property type="protein sequence ID" value="CAE21143.1"/>
    <property type="molecule type" value="Genomic_DNA"/>
</dbReference>
<evidence type="ECO:0000256" key="1">
    <source>
        <dbReference type="SAM" id="MobiDB-lite"/>
    </source>
</evidence>
<accession>Q7V705</accession>
<dbReference type="Proteomes" id="UP000001423">
    <property type="component" value="Chromosome"/>
</dbReference>
<feature type="region of interest" description="Disordered" evidence="1">
    <location>
        <begin position="56"/>
        <end position="80"/>
    </location>
</feature>
<sequence length="80" mass="8794">MGSGNKYGASHLISRIIVSRPSRSCLRHTSLAGQEWAVPLGFVGWLLPSLNRSARKEETKRQSVMQPLPVETNGEGPYSD</sequence>
<dbReference type="AlphaFoldDB" id="Q7V705"/>
<dbReference type="KEGG" id="pmt:PMT_0968"/>
<proteinExistence type="predicted"/>
<evidence type="ECO:0000313" key="3">
    <source>
        <dbReference type="Proteomes" id="UP000001423"/>
    </source>
</evidence>
<dbReference type="HOGENOM" id="CLU_2586901_0_0_3"/>
<keyword evidence="3" id="KW-1185">Reference proteome</keyword>